<protein>
    <submittedName>
        <fullName evidence="2">Uncharacterized protein</fullName>
    </submittedName>
</protein>
<feature type="transmembrane region" description="Helical" evidence="1">
    <location>
        <begin position="83"/>
        <end position="108"/>
    </location>
</feature>
<feature type="transmembrane region" description="Helical" evidence="1">
    <location>
        <begin position="12"/>
        <end position="31"/>
    </location>
</feature>
<sequence length="231" mass="27251">MKLTYLVNNSTLKIIWLLAIFFYSILASYCVMHYDGFYGLRVLSIGSIAMMLLLVLLFVSLHYDFGTKPQVDWSNYRKDKMKLFLIAFLLVPIMVFDLSEKLSILFFYNIDKSYKSAEIYNVQIKGFFNSGRGGRQDTWAYAAEVNDKYKDFVLICNLVDVNECSFGRFKGEYAQIKISKESLYPLKNYSLVYGFKSKNINIESDELIRLYKENKKYIFYFLFISHRLFLH</sequence>
<keyword evidence="1" id="KW-0812">Transmembrane</keyword>
<evidence type="ECO:0000313" key="3">
    <source>
        <dbReference type="Proteomes" id="UP000013190"/>
    </source>
</evidence>
<dbReference type="GeneID" id="92834943"/>
<name>A0ABP2TYW4_9GAMM</name>
<evidence type="ECO:0000256" key="1">
    <source>
        <dbReference type="SAM" id="Phobius"/>
    </source>
</evidence>
<gene>
    <name evidence="2" type="ORF">F992_01535</name>
</gene>
<comment type="caution">
    <text evidence="2">The sequence shown here is derived from an EMBL/GenBank/DDBJ whole genome shotgun (WGS) entry which is preliminary data.</text>
</comment>
<organism evidence="2 3">
    <name type="scientific">Acinetobacter modestus</name>
    <dbReference type="NCBI Taxonomy" id="1776740"/>
    <lineage>
        <taxon>Bacteria</taxon>
        <taxon>Pseudomonadati</taxon>
        <taxon>Pseudomonadota</taxon>
        <taxon>Gammaproteobacteria</taxon>
        <taxon>Moraxellales</taxon>
        <taxon>Moraxellaceae</taxon>
        <taxon>Acinetobacter</taxon>
    </lineage>
</organism>
<reference evidence="3" key="1">
    <citation type="submission" date="2013-02" db="EMBL/GenBank/DDBJ databases">
        <title>The Genome Sequence of Acinetobacter sp. NIPH 236.</title>
        <authorList>
            <consortium name="The Broad Institute Genome Sequencing Platform"/>
            <consortium name="The Broad Institute Genome Sequencing Center for Infectious Disease"/>
            <person name="Cerqueira G."/>
            <person name="Feldgarden M."/>
            <person name="Courvalin P."/>
            <person name="Perichon B."/>
            <person name="Grillot-Courvalin C."/>
            <person name="Clermont D."/>
            <person name="Rocha E."/>
            <person name="Yoon E.-J."/>
            <person name="Nemec A."/>
            <person name="Walker B."/>
            <person name="Young S.K."/>
            <person name="Zeng Q."/>
            <person name="Gargeya S."/>
            <person name="Fitzgerald M."/>
            <person name="Haas B."/>
            <person name="Abouelleil A."/>
            <person name="Alvarado L."/>
            <person name="Arachchi H.M."/>
            <person name="Berlin A.M."/>
            <person name="Chapman S.B."/>
            <person name="Dewar J."/>
            <person name="Goldberg J."/>
            <person name="Griggs A."/>
            <person name="Gujja S."/>
            <person name="Hansen M."/>
            <person name="Howarth C."/>
            <person name="Imamovic A."/>
            <person name="Larimer J."/>
            <person name="McCowan C."/>
            <person name="Murphy C."/>
            <person name="Neiman D."/>
            <person name="Pearson M."/>
            <person name="Priest M."/>
            <person name="Roberts A."/>
            <person name="Saif S."/>
            <person name="Shea T."/>
            <person name="Sisk P."/>
            <person name="Sykes S."/>
            <person name="Wortman J."/>
            <person name="Nusbaum C."/>
            <person name="Birren B."/>
        </authorList>
    </citation>
    <scope>NUCLEOTIDE SEQUENCE [LARGE SCALE GENOMIC DNA]</scope>
    <source>
        <strain evidence="3">NIPH 236</strain>
    </source>
</reference>
<dbReference type="RefSeq" id="WP_004661489.1">
    <property type="nucleotide sequence ID" value="NZ_BMDV01000002.1"/>
</dbReference>
<evidence type="ECO:0000313" key="2">
    <source>
        <dbReference type="EMBL" id="ENU27421.1"/>
    </source>
</evidence>
<accession>A0ABP2TYW4</accession>
<feature type="transmembrane region" description="Helical" evidence="1">
    <location>
        <begin position="43"/>
        <end position="63"/>
    </location>
</feature>
<dbReference type="Proteomes" id="UP000013190">
    <property type="component" value="Unassembled WGS sequence"/>
</dbReference>
<reference evidence="2 3" key="2">
    <citation type="journal article" date="2016" name="Int. J. Syst. Evol. Microbiol.">
        <title>Taxonomy of haemolytic and/or proteolytic strains of the genus Acinetobacter with the proposal of Acinetobacter courvalinii sp. nov. (genomic species 14 sensu Bouvet &amp; Jeanjean), Acinetobacter dispersus sp. nov. (genomic species 17), Acinetobacter modestus sp. nov., Acinetobacter proteolyticus sp. nov. and Acinetobacter vivianii sp. nov.</title>
        <authorList>
            <person name="Nemec A."/>
            <person name="Radolfova-Krizova L."/>
            <person name="Maixnerova M."/>
            <person name="Vrestiakova E."/>
            <person name="Jezek P."/>
            <person name="Sedo O."/>
        </authorList>
    </citation>
    <scope>NUCLEOTIDE SEQUENCE [LARGE SCALE GENOMIC DNA]</scope>
    <source>
        <strain evidence="2 3">NIPH 236</strain>
    </source>
</reference>
<keyword evidence="1" id="KW-1133">Transmembrane helix</keyword>
<keyword evidence="1" id="KW-0472">Membrane</keyword>
<keyword evidence="3" id="KW-1185">Reference proteome</keyword>
<dbReference type="EMBL" id="APOJ01000022">
    <property type="protein sequence ID" value="ENU27421.1"/>
    <property type="molecule type" value="Genomic_DNA"/>
</dbReference>
<proteinExistence type="predicted"/>